<feature type="domain" description="Outer membrane protein assembly factor BamE" evidence="4">
    <location>
        <begin position="106"/>
        <end position="179"/>
    </location>
</feature>
<dbReference type="GO" id="GO:0043165">
    <property type="term" value="P:Gram-negative-bacterium-type cell outer membrane assembly"/>
    <property type="evidence" value="ECO:0007669"/>
    <property type="project" value="TreeGrafter"/>
</dbReference>
<name>B9JV83_ALLAM</name>
<dbReference type="PANTHER" id="PTHR37482:SF1">
    <property type="entry name" value="OUTER MEMBRANE PROTEIN ASSEMBLY FACTOR BAME"/>
    <property type="match status" value="1"/>
</dbReference>
<dbReference type="InterPro" id="IPR007450">
    <property type="entry name" value="BamE_dom"/>
</dbReference>
<sequence>MAIASGKAGWSLKHIVAPSFRFPRKGHNDMGKTQADKHKKRLAQEMAGARTNLACRRAEESMMGDASLKRRYFRPDARAIGLAAMTLLIATGGLTGCTTGEVFHNGYIVDPKALDLVPVGASREQVLLSLGTPSTTATFDGEVFYYISQTRKRPVAFMKQQLVDQQVLAIYFDKNGTVVQRANYSMKDGKVFDMVSRTTPTGGKDLSFLQQILSGGNGAANSVKNMLGFQ</sequence>
<keyword evidence="6" id="KW-1185">Reference proteome</keyword>
<dbReference type="HOGENOM" id="CLU_104933_1_1_5"/>
<proteinExistence type="predicted"/>
<gene>
    <name evidence="5" type="ordered locus">Avi_1624</name>
</gene>
<dbReference type="KEGG" id="avi:Avi_1624"/>
<dbReference type="AlphaFoldDB" id="B9JV83"/>
<dbReference type="InterPro" id="IPR026592">
    <property type="entry name" value="BamE"/>
</dbReference>
<dbReference type="GO" id="GO:0051205">
    <property type="term" value="P:protein insertion into membrane"/>
    <property type="evidence" value="ECO:0007669"/>
    <property type="project" value="TreeGrafter"/>
</dbReference>
<dbReference type="Gene3D" id="3.30.1450.10">
    <property type="match status" value="1"/>
</dbReference>
<evidence type="ECO:0000259" key="4">
    <source>
        <dbReference type="Pfam" id="PF04355"/>
    </source>
</evidence>
<accession>B9JV83</accession>
<dbReference type="InterPro" id="IPR037873">
    <property type="entry name" value="BamE-like"/>
</dbReference>
<evidence type="ECO:0000256" key="2">
    <source>
        <dbReference type="ARBA" id="ARBA00023136"/>
    </source>
</evidence>
<dbReference type="EMBL" id="CP000633">
    <property type="protein sequence ID" value="ACM36163.1"/>
    <property type="molecule type" value="Genomic_DNA"/>
</dbReference>
<protein>
    <recommendedName>
        <fullName evidence="4">Outer membrane protein assembly factor BamE domain-containing protein</fullName>
    </recommendedName>
</protein>
<keyword evidence="2" id="KW-0472">Membrane</keyword>
<dbReference type="STRING" id="311402.Avi_1624"/>
<dbReference type="Pfam" id="PF04355">
    <property type="entry name" value="BamE"/>
    <property type="match status" value="1"/>
</dbReference>
<organism evidence="5 6">
    <name type="scientific">Allorhizobium ampelinum (strain ATCC BAA-846 / DSM 112012 / S4)</name>
    <name type="common">Agrobacterium vitis (strain S4)</name>
    <dbReference type="NCBI Taxonomy" id="311402"/>
    <lineage>
        <taxon>Bacteria</taxon>
        <taxon>Pseudomonadati</taxon>
        <taxon>Pseudomonadota</taxon>
        <taxon>Alphaproteobacteria</taxon>
        <taxon>Hyphomicrobiales</taxon>
        <taxon>Rhizobiaceae</taxon>
        <taxon>Rhizobium/Agrobacterium group</taxon>
        <taxon>Allorhizobium</taxon>
        <taxon>Allorhizobium ampelinum</taxon>
    </lineage>
</organism>
<evidence type="ECO:0000256" key="1">
    <source>
        <dbReference type="ARBA" id="ARBA00022729"/>
    </source>
</evidence>
<dbReference type="PANTHER" id="PTHR37482">
    <property type="entry name" value="OUTER MEMBRANE PROTEIN ASSEMBLY FACTOR BAME"/>
    <property type="match status" value="1"/>
</dbReference>
<evidence type="ECO:0000313" key="5">
    <source>
        <dbReference type="EMBL" id="ACM36163.1"/>
    </source>
</evidence>
<evidence type="ECO:0000313" key="6">
    <source>
        <dbReference type="Proteomes" id="UP000001596"/>
    </source>
</evidence>
<reference evidence="5 6" key="1">
    <citation type="journal article" date="2009" name="J. Bacteriol.">
        <title>Genome sequences of three Agrobacterium biovars help elucidate the evolution of multichromosome genomes in bacteria.</title>
        <authorList>
            <person name="Slater S.C."/>
            <person name="Goldman B.S."/>
            <person name="Goodner B."/>
            <person name="Setubal J.C."/>
            <person name="Farrand S.K."/>
            <person name="Nester E.W."/>
            <person name="Burr T.J."/>
            <person name="Banta L."/>
            <person name="Dickerman A.W."/>
            <person name="Paulsen I."/>
            <person name="Otten L."/>
            <person name="Suen G."/>
            <person name="Welch R."/>
            <person name="Almeida N.F."/>
            <person name="Arnold F."/>
            <person name="Burton O.T."/>
            <person name="Du Z."/>
            <person name="Ewing A."/>
            <person name="Godsy E."/>
            <person name="Heisel S."/>
            <person name="Houmiel K.L."/>
            <person name="Jhaveri J."/>
            <person name="Lu J."/>
            <person name="Miller N.M."/>
            <person name="Norton S."/>
            <person name="Chen Q."/>
            <person name="Phoolcharoen W."/>
            <person name="Ohlin V."/>
            <person name="Ondrusek D."/>
            <person name="Pride N."/>
            <person name="Stricklin S.L."/>
            <person name="Sun J."/>
            <person name="Wheeler C."/>
            <person name="Wilson L."/>
            <person name="Zhu H."/>
            <person name="Wood D.W."/>
        </authorList>
    </citation>
    <scope>NUCLEOTIDE SEQUENCE [LARGE SCALE GENOMIC DNA]</scope>
    <source>
        <strain evidence="6">S4 / ATCC BAA-846</strain>
    </source>
</reference>
<dbReference type="GO" id="GO:1990063">
    <property type="term" value="C:Bam protein complex"/>
    <property type="evidence" value="ECO:0007669"/>
    <property type="project" value="TreeGrafter"/>
</dbReference>
<keyword evidence="1" id="KW-0732">Signal</keyword>
<dbReference type="GO" id="GO:0030674">
    <property type="term" value="F:protein-macromolecule adaptor activity"/>
    <property type="evidence" value="ECO:0007669"/>
    <property type="project" value="TreeGrafter"/>
</dbReference>
<evidence type="ECO:0000256" key="3">
    <source>
        <dbReference type="ARBA" id="ARBA00023237"/>
    </source>
</evidence>
<dbReference type="Proteomes" id="UP000001596">
    <property type="component" value="Chromosome 1"/>
</dbReference>
<dbReference type="eggNOG" id="COG2913">
    <property type="taxonomic scope" value="Bacteria"/>
</dbReference>
<keyword evidence="3" id="KW-0998">Cell outer membrane</keyword>